<keyword evidence="2" id="KW-1185">Reference proteome</keyword>
<reference evidence="1" key="1">
    <citation type="submission" date="2007-07" db="EMBL/GenBank/DDBJ databases">
        <title>PCAP assembly of the Caenorhabditis remanei genome.</title>
        <authorList>
            <consortium name="The Caenorhabditis remanei Sequencing Consortium"/>
            <person name="Wilson R.K."/>
        </authorList>
    </citation>
    <scope>NUCLEOTIDE SEQUENCE [LARGE SCALE GENOMIC DNA]</scope>
    <source>
        <strain evidence="1">PB4641</strain>
    </source>
</reference>
<dbReference type="HOGENOM" id="CLU_103895_0_0_1"/>
<name>E3NMX3_CAERE</name>
<dbReference type="EMBL" id="DS269120">
    <property type="protein sequence ID" value="EFP09070.1"/>
    <property type="molecule type" value="Genomic_DNA"/>
</dbReference>
<dbReference type="STRING" id="31234.E3NMX3"/>
<dbReference type="InterPro" id="IPR053729">
    <property type="entry name" value="MAD2L1BP_domain_sf"/>
</dbReference>
<dbReference type="OMA" id="FVDLFMQ"/>
<gene>
    <name evidence="1" type="ORF">CRE_21613</name>
</gene>
<dbReference type="InParanoid" id="E3NMX3"/>
<dbReference type="AlphaFoldDB" id="E3NMX3"/>
<organism evidence="2">
    <name type="scientific">Caenorhabditis remanei</name>
    <name type="common">Caenorhabditis vulgaris</name>
    <dbReference type="NCBI Taxonomy" id="31234"/>
    <lineage>
        <taxon>Eukaryota</taxon>
        <taxon>Metazoa</taxon>
        <taxon>Ecdysozoa</taxon>
        <taxon>Nematoda</taxon>
        <taxon>Chromadorea</taxon>
        <taxon>Rhabditida</taxon>
        <taxon>Rhabditina</taxon>
        <taxon>Rhabditomorpha</taxon>
        <taxon>Rhabditoidea</taxon>
        <taxon>Rhabditidae</taxon>
        <taxon>Peloderinae</taxon>
        <taxon>Caenorhabditis</taxon>
    </lineage>
</organism>
<sequence length="188" mass="21812">MSIISEVLKLSTRENVKSENSVENFPVMLKRAVCIHSSLQFVDLFMQNIMFSHGFTATPIIPNEENEISKTLSSFYRIRKEFRDIFRSHHRNAVSEVAIFVGTCPVRSSYSYRVPIYICEGENSTRSSCGDTCAELNDNERRRINRDLFMHGAKDPFDKKMSNKNHRLFVFVKGTEEMVNEEIEEELV</sequence>
<evidence type="ECO:0000313" key="2">
    <source>
        <dbReference type="Proteomes" id="UP000008281"/>
    </source>
</evidence>
<dbReference type="FunCoup" id="E3NMX3">
    <property type="interactions" value="300"/>
</dbReference>
<protein>
    <submittedName>
        <fullName evidence="1">Uncharacterized protein</fullName>
    </submittedName>
</protein>
<evidence type="ECO:0000313" key="1">
    <source>
        <dbReference type="EMBL" id="EFP09070.1"/>
    </source>
</evidence>
<dbReference type="OrthoDB" id="1914839at2759"/>
<dbReference type="Gene3D" id="3.30.900.20">
    <property type="match status" value="1"/>
</dbReference>
<dbReference type="eggNOG" id="ENOG502QZZ6">
    <property type="taxonomic scope" value="Eukaryota"/>
</dbReference>
<accession>E3NMX3</accession>
<proteinExistence type="predicted"/>
<dbReference type="Proteomes" id="UP000008281">
    <property type="component" value="Unassembled WGS sequence"/>
</dbReference>